<evidence type="ECO:0000256" key="1">
    <source>
        <dbReference type="ARBA" id="ARBA00004141"/>
    </source>
</evidence>
<dbReference type="AlphaFoldDB" id="A0AAV9E6W6"/>
<dbReference type="Pfam" id="PF00892">
    <property type="entry name" value="EamA"/>
    <property type="match status" value="3"/>
</dbReference>
<keyword evidence="5 6" id="KW-0472">Membrane</keyword>
<dbReference type="Proteomes" id="UP001180020">
    <property type="component" value="Unassembled WGS sequence"/>
</dbReference>
<protein>
    <submittedName>
        <fullName evidence="9">WAT1-related protein</fullName>
    </submittedName>
</protein>
<gene>
    <name evidence="9" type="ORF">QJS10_CPA09g00201</name>
</gene>
<feature type="transmembrane region" description="Helical" evidence="6">
    <location>
        <begin position="243"/>
        <end position="262"/>
    </location>
</feature>
<feature type="transmembrane region" description="Helical" evidence="6">
    <location>
        <begin position="317"/>
        <end position="335"/>
    </location>
</feature>
<feature type="chain" id="PRO_5043474194" evidence="7">
    <location>
        <begin position="18"/>
        <end position="653"/>
    </location>
</feature>
<feature type="transmembrane region" description="Helical" evidence="6">
    <location>
        <begin position="99"/>
        <end position="119"/>
    </location>
</feature>
<dbReference type="GO" id="GO:0016020">
    <property type="term" value="C:membrane"/>
    <property type="evidence" value="ECO:0007669"/>
    <property type="project" value="UniProtKB-SubCell"/>
</dbReference>
<feature type="transmembrane region" description="Helical" evidence="6">
    <location>
        <begin position="523"/>
        <end position="544"/>
    </location>
</feature>
<feature type="transmembrane region" description="Helical" evidence="6">
    <location>
        <begin position="178"/>
        <end position="198"/>
    </location>
</feature>
<dbReference type="InterPro" id="IPR000620">
    <property type="entry name" value="EamA_dom"/>
</dbReference>
<dbReference type="InterPro" id="IPR030184">
    <property type="entry name" value="WAT1-related"/>
</dbReference>
<keyword evidence="7" id="KW-0732">Signal</keyword>
<evidence type="ECO:0000256" key="7">
    <source>
        <dbReference type="SAM" id="SignalP"/>
    </source>
</evidence>
<feature type="transmembrane region" description="Helical" evidence="6">
    <location>
        <begin position="218"/>
        <end position="236"/>
    </location>
</feature>
<feature type="transmembrane region" description="Helical" evidence="6">
    <location>
        <begin position="268"/>
        <end position="287"/>
    </location>
</feature>
<feature type="signal peptide" evidence="7">
    <location>
        <begin position="1"/>
        <end position="17"/>
    </location>
</feature>
<reference evidence="9" key="2">
    <citation type="submission" date="2023-06" db="EMBL/GenBank/DDBJ databases">
        <authorList>
            <person name="Ma L."/>
            <person name="Liu K.-W."/>
            <person name="Li Z."/>
            <person name="Hsiao Y.-Y."/>
            <person name="Qi Y."/>
            <person name="Fu T."/>
            <person name="Tang G."/>
            <person name="Zhang D."/>
            <person name="Sun W.-H."/>
            <person name="Liu D.-K."/>
            <person name="Li Y."/>
            <person name="Chen G.-Z."/>
            <person name="Liu X.-D."/>
            <person name="Liao X.-Y."/>
            <person name="Jiang Y.-T."/>
            <person name="Yu X."/>
            <person name="Hao Y."/>
            <person name="Huang J."/>
            <person name="Zhao X.-W."/>
            <person name="Ke S."/>
            <person name="Chen Y.-Y."/>
            <person name="Wu W.-L."/>
            <person name="Hsu J.-L."/>
            <person name="Lin Y.-F."/>
            <person name="Huang M.-D."/>
            <person name="Li C.-Y."/>
            <person name="Huang L."/>
            <person name="Wang Z.-W."/>
            <person name="Zhao X."/>
            <person name="Zhong W.-Y."/>
            <person name="Peng D.-H."/>
            <person name="Ahmad S."/>
            <person name="Lan S."/>
            <person name="Zhang J.-S."/>
            <person name="Tsai W.-C."/>
            <person name="Van De Peer Y."/>
            <person name="Liu Z.-J."/>
        </authorList>
    </citation>
    <scope>NUCLEOTIDE SEQUENCE</scope>
    <source>
        <strain evidence="9">CP</strain>
        <tissue evidence="9">Leaves</tissue>
    </source>
</reference>
<proteinExistence type="inferred from homology"/>
<dbReference type="GO" id="GO:0022857">
    <property type="term" value="F:transmembrane transporter activity"/>
    <property type="evidence" value="ECO:0007669"/>
    <property type="project" value="InterPro"/>
</dbReference>
<feature type="transmembrane region" description="Helical" evidence="6">
    <location>
        <begin position="556"/>
        <end position="576"/>
    </location>
</feature>
<comment type="subcellular location">
    <subcellularLocation>
        <location evidence="1">Membrane</location>
        <topology evidence="1">Multi-pass membrane protein</topology>
    </subcellularLocation>
</comment>
<feature type="domain" description="EamA" evidence="8">
    <location>
        <begin position="457"/>
        <end position="599"/>
    </location>
</feature>
<feature type="transmembrane region" description="Helical" evidence="6">
    <location>
        <begin position="455"/>
        <end position="475"/>
    </location>
</feature>
<organism evidence="9 10">
    <name type="scientific">Acorus calamus</name>
    <name type="common">Sweet flag</name>
    <dbReference type="NCBI Taxonomy" id="4465"/>
    <lineage>
        <taxon>Eukaryota</taxon>
        <taxon>Viridiplantae</taxon>
        <taxon>Streptophyta</taxon>
        <taxon>Embryophyta</taxon>
        <taxon>Tracheophyta</taxon>
        <taxon>Spermatophyta</taxon>
        <taxon>Magnoliopsida</taxon>
        <taxon>Liliopsida</taxon>
        <taxon>Acoraceae</taxon>
        <taxon>Acorus</taxon>
    </lineage>
</organism>
<feature type="transmembrane region" description="Helical" evidence="6">
    <location>
        <begin position="66"/>
        <end position="87"/>
    </location>
</feature>
<comment type="caution">
    <text evidence="9">The sequence shown here is derived from an EMBL/GenBank/DDBJ whole genome shotgun (WGS) entry which is preliminary data.</text>
</comment>
<feature type="transmembrane region" description="Helical" evidence="6">
    <location>
        <begin position="582"/>
        <end position="601"/>
    </location>
</feature>
<keyword evidence="4 6" id="KW-1133">Transmembrane helix</keyword>
<evidence type="ECO:0000313" key="10">
    <source>
        <dbReference type="Proteomes" id="UP001180020"/>
    </source>
</evidence>
<feature type="transmembrane region" description="Helical" evidence="6">
    <location>
        <begin position="487"/>
        <end position="511"/>
    </location>
</feature>
<dbReference type="PANTHER" id="PTHR31218">
    <property type="entry name" value="WAT1-RELATED PROTEIN"/>
    <property type="match status" value="1"/>
</dbReference>
<feature type="domain" description="EamA" evidence="8">
    <location>
        <begin position="297"/>
        <end position="426"/>
    </location>
</feature>
<evidence type="ECO:0000256" key="3">
    <source>
        <dbReference type="ARBA" id="ARBA00022692"/>
    </source>
</evidence>
<evidence type="ECO:0000256" key="6">
    <source>
        <dbReference type="SAM" id="Phobius"/>
    </source>
</evidence>
<evidence type="ECO:0000259" key="8">
    <source>
        <dbReference type="Pfam" id="PF00892"/>
    </source>
</evidence>
<dbReference type="SUPFAM" id="SSF103481">
    <property type="entry name" value="Multidrug resistance efflux transporter EmrE"/>
    <property type="match status" value="4"/>
</dbReference>
<accession>A0AAV9E6W6</accession>
<dbReference type="EMBL" id="JAUJYO010000009">
    <property type="protein sequence ID" value="KAK1308619.1"/>
    <property type="molecule type" value="Genomic_DNA"/>
</dbReference>
<evidence type="ECO:0000256" key="2">
    <source>
        <dbReference type="ARBA" id="ARBA00007635"/>
    </source>
</evidence>
<feature type="transmembrane region" description="Helical" evidence="6">
    <location>
        <begin position="151"/>
        <end position="171"/>
    </location>
</feature>
<feature type="domain" description="EamA" evidence="8">
    <location>
        <begin position="148"/>
        <end position="287"/>
    </location>
</feature>
<evidence type="ECO:0000256" key="4">
    <source>
        <dbReference type="ARBA" id="ARBA00022989"/>
    </source>
</evidence>
<comment type="similarity">
    <text evidence="2">Belongs to the drug/metabolite transporter (DMT) superfamily. Plant drug/metabolite exporter (P-DME) (TC 2.A.7.4) family.</text>
</comment>
<feature type="transmembrane region" description="Helical" evidence="6">
    <location>
        <begin position="410"/>
        <end position="428"/>
    </location>
</feature>
<evidence type="ECO:0000256" key="5">
    <source>
        <dbReference type="ARBA" id="ARBA00023136"/>
    </source>
</evidence>
<evidence type="ECO:0000313" key="9">
    <source>
        <dbReference type="EMBL" id="KAK1308619.1"/>
    </source>
</evidence>
<sequence>MVFLQFGFAGMSIIAMAALKDGMSPSTFVVYRHAIATLAISPFAFACKRPVLDQNLFYTGMKHTSATFTAAMGNVLPAITFIMACIFRLERVNMREVRSVAKVAGTIVSVAGAMVMALYRGLVLHMPWIRGEHHHVTSDGGLGDDVIKGSIMLFFACSCWAGFVILQAFTLREYPVEITVAALICATGAAQGSVAAVLLNPGNRAIWSIKLDKKLLAMAYAGIMCSGIAFYLQGVVIKERGPVFVTAFSPLSMIIVAVLGSIVLEEDFYMGMLIGAIVIVSGLYLVVWGKSKDFGYAGMYIIVMVSLKRGMNHYVLVVYRNAIAAAVIAPFAFFLERKVRPKMTLSIFLKIMALGLLEPVLDQNFYYVGSKCTSASFSAALFNILPAITFVLAIIFRMEKIKLKSPRSQAKIIGTLVTIAGALVMIMYKGPILDLFHNQGHGHHDSAGSPDQANWLKGTLMLLASCVCWSSFYILQASHRSHTLMKYPVGLSLTTLICFLGAVQATAVALVMEREASAWTIHWDARIFAAIYSGVVCSGITYYVQGIVLKERGPVFVTAFNPLCLIIVAILGSIILKEEITLGRVIGAIIIVIGLYSIIWGKGKDHIASSYLEDKKNRSLALPVAATGAMKPSSNNSVTSATNDAPMTIASQI</sequence>
<keyword evidence="10" id="KW-1185">Reference proteome</keyword>
<reference evidence="9" key="1">
    <citation type="journal article" date="2023" name="Nat. Commun.">
        <title>Diploid and tetraploid genomes of Acorus and the evolution of monocots.</title>
        <authorList>
            <person name="Ma L."/>
            <person name="Liu K.W."/>
            <person name="Li Z."/>
            <person name="Hsiao Y.Y."/>
            <person name="Qi Y."/>
            <person name="Fu T."/>
            <person name="Tang G.D."/>
            <person name="Zhang D."/>
            <person name="Sun W.H."/>
            <person name="Liu D.K."/>
            <person name="Li Y."/>
            <person name="Chen G.Z."/>
            <person name="Liu X.D."/>
            <person name="Liao X.Y."/>
            <person name="Jiang Y.T."/>
            <person name="Yu X."/>
            <person name="Hao Y."/>
            <person name="Huang J."/>
            <person name="Zhao X.W."/>
            <person name="Ke S."/>
            <person name="Chen Y.Y."/>
            <person name="Wu W.L."/>
            <person name="Hsu J.L."/>
            <person name="Lin Y.F."/>
            <person name="Huang M.D."/>
            <person name="Li C.Y."/>
            <person name="Huang L."/>
            <person name="Wang Z.W."/>
            <person name="Zhao X."/>
            <person name="Zhong W.Y."/>
            <person name="Peng D.H."/>
            <person name="Ahmad S."/>
            <person name="Lan S."/>
            <person name="Zhang J.S."/>
            <person name="Tsai W.C."/>
            <person name="Van de Peer Y."/>
            <person name="Liu Z.J."/>
        </authorList>
    </citation>
    <scope>NUCLEOTIDE SEQUENCE</scope>
    <source>
        <strain evidence="9">CP</strain>
    </source>
</reference>
<feature type="transmembrane region" description="Helical" evidence="6">
    <location>
        <begin position="379"/>
        <end position="398"/>
    </location>
</feature>
<dbReference type="InterPro" id="IPR037185">
    <property type="entry name" value="EmrE-like"/>
</dbReference>
<name>A0AAV9E6W6_ACOCL</name>
<keyword evidence="3 6" id="KW-0812">Transmembrane</keyword>